<reference evidence="1 2" key="1">
    <citation type="submission" date="2023-07" db="EMBL/GenBank/DDBJ databases">
        <title>Sorghum-associated microbial communities from plants grown in Nebraska, USA.</title>
        <authorList>
            <person name="Schachtman D."/>
        </authorList>
    </citation>
    <scope>NUCLEOTIDE SEQUENCE [LARGE SCALE GENOMIC DNA]</scope>
    <source>
        <strain evidence="1 2">BE143</strain>
    </source>
</reference>
<name>A0ABU1QIJ4_9BACL</name>
<dbReference type="Proteomes" id="UP001266807">
    <property type="component" value="Unassembled WGS sequence"/>
</dbReference>
<comment type="caution">
    <text evidence="1">The sequence shown here is derived from an EMBL/GenBank/DDBJ whole genome shotgun (WGS) entry which is preliminary data.</text>
</comment>
<dbReference type="EMBL" id="JAVDUG010000004">
    <property type="protein sequence ID" value="MDR6779473.1"/>
    <property type="molecule type" value="Genomic_DNA"/>
</dbReference>
<organism evidence="1 2">
    <name type="scientific">Paenibacillus peoriae</name>
    <dbReference type="NCBI Taxonomy" id="59893"/>
    <lineage>
        <taxon>Bacteria</taxon>
        <taxon>Bacillati</taxon>
        <taxon>Bacillota</taxon>
        <taxon>Bacilli</taxon>
        <taxon>Bacillales</taxon>
        <taxon>Paenibacillaceae</taxon>
        <taxon>Paenibacillus</taxon>
    </lineage>
</organism>
<evidence type="ECO:0000313" key="2">
    <source>
        <dbReference type="Proteomes" id="UP001266807"/>
    </source>
</evidence>
<dbReference type="RefSeq" id="WP_310168720.1">
    <property type="nucleotide sequence ID" value="NZ_JAVDUG010000004.1"/>
</dbReference>
<sequence length="105" mass="12369">MFKTVCKNCQTELGFMNIRRLEDLDFEKIGIFCTDCFSKVEAEIKSLRFVEKYKGTSIYMKNGKFGLWGANYYFKSLEDARARIDNRHIAYVDTNALGFMFEQMK</sequence>
<evidence type="ECO:0000313" key="1">
    <source>
        <dbReference type="EMBL" id="MDR6779473.1"/>
    </source>
</evidence>
<gene>
    <name evidence="1" type="ORF">J2W98_003753</name>
</gene>
<keyword evidence="2" id="KW-1185">Reference proteome</keyword>
<accession>A0ABU1QIJ4</accession>
<protein>
    <submittedName>
        <fullName evidence="1">Uncharacterized protein</fullName>
    </submittedName>
</protein>
<proteinExistence type="predicted"/>